<keyword evidence="8" id="KW-1185">Reference proteome</keyword>
<dbReference type="EMBL" id="VSDO01000003">
    <property type="protein sequence ID" value="TYA12228.1"/>
    <property type="molecule type" value="Genomic_DNA"/>
</dbReference>
<feature type="transmembrane region" description="Helical" evidence="5">
    <location>
        <begin position="276"/>
        <end position="295"/>
    </location>
</feature>
<feature type="transmembrane region" description="Helical" evidence="5">
    <location>
        <begin position="422"/>
        <end position="438"/>
    </location>
</feature>
<gene>
    <name evidence="7" type="ORF">FRY98_16075</name>
</gene>
<evidence type="ECO:0000256" key="5">
    <source>
        <dbReference type="SAM" id="Phobius"/>
    </source>
</evidence>
<feature type="transmembrane region" description="Helical" evidence="5">
    <location>
        <begin position="247"/>
        <end position="264"/>
    </location>
</feature>
<keyword evidence="3 5" id="KW-1133">Transmembrane helix</keyword>
<evidence type="ECO:0000313" key="8">
    <source>
        <dbReference type="Proteomes" id="UP000325218"/>
    </source>
</evidence>
<name>A0A5D0CR52_9BACL</name>
<comment type="caution">
    <text evidence="7">The sequence shown here is derived from an EMBL/GenBank/DDBJ whole genome shotgun (WGS) entry which is preliminary data.</text>
</comment>
<evidence type="ECO:0000256" key="4">
    <source>
        <dbReference type="ARBA" id="ARBA00023136"/>
    </source>
</evidence>
<evidence type="ECO:0000256" key="2">
    <source>
        <dbReference type="ARBA" id="ARBA00022692"/>
    </source>
</evidence>
<evidence type="ECO:0000259" key="6">
    <source>
        <dbReference type="Pfam" id="PF04932"/>
    </source>
</evidence>
<evidence type="ECO:0000313" key="7">
    <source>
        <dbReference type="EMBL" id="TYA12228.1"/>
    </source>
</evidence>
<comment type="subcellular location">
    <subcellularLocation>
        <location evidence="1">Membrane</location>
        <topology evidence="1">Multi-pass membrane protein</topology>
    </subcellularLocation>
</comment>
<dbReference type="PANTHER" id="PTHR37422:SF13">
    <property type="entry name" value="LIPOPOLYSACCHARIDE BIOSYNTHESIS PROTEIN PA4999-RELATED"/>
    <property type="match status" value="1"/>
</dbReference>
<feature type="transmembrane region" description="Helical" evidence="5">
    <location>
        <begin position="118"/>
        <end position="138"/>
    </location>
</feature>
<dbReference type="AlphaFoldDB" id="A0A5D0CR52"/>
<feature type="domain" description="O-antigen ligase-related" evidence="6">
    <location>
        <begin position="231"/>
        <end position="404"/>
    </location>
</feature>
<dbReference type="PANTHER" id="PTHR37422">
    <property type="entry name" value="TEICHURONIC ACID BIOSYNTHESIS PROTEIN TUAE"/>
    <property type="match status" value="1"/>
</dbReference>
<dbReference type="InterPro" id="IPR007016">
    <property type="entry name" value="O-antigen_ligase-rel_domated"/>
</dbReference>
<dbReference type="Pfam" id="PF04932">
    <property type="entry name" value="Wzy_C"/>
    <property type="match status" value="1"/>
</dbReference>
<proteinExistence type="predicted"/>
<dbReference type="RefSeq" id="WP_148453746.1">
    <property type="nucleotide sequence ID" value="NZ_VSDO01000003.1"/>
</dbReference>
<evidence type="ECO:0000256" key="1">
    <source>
        <dbReference type="ARBA" id="ARBA00004141"/>
    </source>
</evidence>
<feature type="transmembrane region" description="Helical" evidence="5">
    <location>
        <begin position="147"/>
        <end position="164"/>
    </location>
</feature>
<keyword evidence="4 5" id="KW-0472">Membrane</keyword>
<sequence>MGRSHLLKKMPRLLLTVITTLFIGELILGYNGKLLLVGEIPVRVLTYALFLAALCGMLVHAAATKKLTWVHGDGEAPMWGMLNPFDLVLALFLLFNAIWVFIIPAFSGYGVEMAVQQVKSTTLLLLYFPLLILMRIGYIRLHRAEPLIKFCLAGLALLHIFLYTGEKIYGDATFAIHFFETLRSLTLGHSERPPVMYPMNYFRIIYPTSLYLLMIFYFTHKSKLTPRTCLFYLLGLTALFLTLTKSLWMGLLFGFLFLLLFYFRNRMKGRIHYKKLVVCLSLAVVSGYILNATLLDNYLFTRIQNTFAVNSTSAIKEGDIRIQEGVNEELRFTDELEGAKRANDTRLVQTRALLEQWRESPWIGFGYGSYTENLLRSSMEQPYLYEMLLPSLLLQIGVVGVAGWAAFFIFIVWFVKNKAAEAAGALYLVVAIIVASQFNPFILGAPSMSMLLYCFLTIRMAAETQDKAKSSIPRI</sequence>
<feature type="transmembrane region" description="Helical" evidence="5">
    <location>
        <begin position="392"/>
        <end position="415"/>
    </location>
</feature>
<dbReference type="InterPro" id="IPR051533">
    <property type="entry name" value="WaaL-like"/>
</dbReference>
<feature type="transmembrane region" description="Helical" evidence="5">
    <location>
        <begin position="45"/>
        <end position="64"/>
    </location>
</feature>
<feature type="transmembrane region" description="Helical" evidence="5">
    <location>
        <begin position="201"/>
        <end position="219"/>
    </location>
</feature>
<feature type="transmembrane region" description="Helical" evidence="5">
    <location>
        <begin position="85"/>
        <end position="106"/>
    </location>
</feature>
<protein>
    <recommendedName>
        <fullName evidence="6">O-antigen ligase-related domain-containing protein</fullName>
    </recommendedName>
</protein>
<accession>A0A5D0CR52</accession>
<organism evidence="7 8">
    <name type="scientific">Paenibacillus faecis</name>
    <dbReference type="NCBI Taxonomy" id="862114"/>
    <lineage>
        <taxon>Bacteria</taxon>
        <taxon>Bacillati</taxon>
        <taxon>Bacillota</taxon>
        <taxon>Bacilli</taxon>
        <taxon>Bacillales</taxon>
        <taxon>Paenibacillaceae</taxon>
        <taxon>Paenibacillus</taxon>
    </lineage>
</organism>
<evidence type="ECO:0000256" key="3">
    <source>
        <dbReference type="ARBA" id="ARBA00022989"/>
    </source>
</evidence>
<dbReference type="Proteomes" id="UP000325218">
    <property type="component" value="Unassembled WGS sequence"/>
</dbReference>
<dbReference type="GO" id="GO:0016020">
    <property type="term" value="C:membrane"/>
    <property type="evidence" value="ECO:0007669"/>
    <property type="project" value="UniProtKB-SubCell"/>
</dbReference>
<feature type="transmembrane region" description="Helical" evidence="5">
    <location>
        <begin position="224"/>
        <end position="241"/>
    </location>
</feature>
<keyword evidence="2 5" id="KW-0812">Transmembrane</keyword>
<reference evidence="7 8" key="1">
    <citation type="submission" date="2019-08" db="EMBL/GenBank/DDBJ databases">
        <title>Genome sequencing of Paenibacillus faecis DSM 23593(T).</title>
        <authorList>
            <person name="Kook J.-K."/>
            <person name="Park S.-N."/>
            <person name="Lim Y.K."/>
        </authorList>
    </citation>
    <scope>NUCLEOTIDE SEQUENCE [LARGE SCALE GENOMIC DNA]</scope>
    <source>
        <strain evidence="7 8">DSM 23593</strain>
    </source>
</reference>